<dbReference type="PRINTS" id="PR00066">
    <property type="entry name" value="XRODRMPGMNTG"/>
</dbReference>
<dbReference type="AlphaFoldDB" id="A0A7J7IZH0"/>
<evidence type="ECO:0008006" key="18">
    <source>
        <dbReference type="Google" id="ProtNLM"/>
    </source>
</evidence>
<feature type="region of interest" description="Disordered" evidence="13">
    <location>
        <begin position="419"/>
        <end position="440"/>
    </location>
</feature>
<feature type="region of interest" description="Disordered" evidence="13">
    <location>
        <begin position="371"/>
        <end position="393"/>
    </location>
</feature>
<comment type="caution">
    <text evidence="16">The sequence shown here is derived from an EMBL/GenBank/DDBJ whole genome shotgun (WGS) entry which is preliminary data.</text>
</comment>
<reference evidence="16" key="1">
    <citation type="submission" date="2020-06" db="EMBL/GenBank/DDBJ databases">
        <title>Draft genome of Bugula neritina, a colonial animal packing powerful symbionts and potential medicines.</title>
        <authorList>
            <person name="Rayko M."/>
        </authorList>
    </citation>
    <scope>NUCLEOTIDE SEQUENCE [LARGE SCALE GENOMIC DNA]</scope>
    <source>
        <strain evidence="16">Kwan_BN1</strain>
    </source>
</reference>
<feature type="compositionally biased region" description="Basic residues" evidence="13">
    <location>
        <begin position="887"/>
        <end position="901"/>
    </location>
</feature>
<dbReference type="InterPro" id="IPR008918">
    <property type="entry name" value="HhH2"/>
</dbReference>
<dbReference type="PROSITE" id="PS00841">
    <property type="entry name" value="XPG_1"/>
    <property type="match status" value="1"/>
</dbReference>
<dbReference type="SMART" id="SM00279">
    <property type="entry name" value="HhH2"/>
    <property type="match status" value="1"/>
</dbReference>
<dbReference type="GO" id="GO:0005634">
    <property type="term" value="C:nucleus"/>
    <property type="evidence" value="ECO:0007669"/>
    <property type="project" value="UniProtKB-SubCell"/>
</dbReference>
<evidence type="ECO:0000256" key="9">
    <source>
        <dbReference type="ARBA" id="ARBA00022842"/>
    </source>
</evidence>
<dbReference type="GO" id="GO:0008821">
    <property type="term" value="F:crossover junction DNA endonuclease activity"/>
    <property type="evidence" value="ECO:0007669"/>
    <property type="project" value="UniProtKB-ARBA"/>
</dbReference>
<dbReference type="Pfam" id="PF00752">
    <property type="entry name" value="XPG_N"/>
    <property type="match status" value="1"/>
</dbReference>
<keyword evidence="17" id="KW-1185">Reference proteome</keyword>
<dbReference type="Gene3D" id="3.40.50.1010">
    <property type="entry name" value="5'-nuclease"/>
    <property type="match status" value="2"/>
</dbReference>
<evidence type="ECO:0000259" key="14">
    <source>
        <dbReference type="SMART" id="SM00484"/>
    </source>
</evidence>
<protein>
    <recommendedName>
        <fullName evidence="18">ERCC5</fullName>
    </recommendedName>
</protein>
<evidence type="ECO:0000256" key="7">
    <source>
        <dbReference type="ARBA" id="ARBA00022763"/>
    </source>
</evidence>
<comment type="subcellular location">
    <subcellularLocation>
        <location evidence="2">Nucleus</location>
    </subcellularLocation>
</comment>
<dbReference type="SUPFAM" id="SSF47807">
    <property type="entry name" value="5' to 3' exonuclease, C-terminal subdomain"/>
    <property type="match status" value="1"/>
</dbReference>
<dbReference type="GO" id="GO:0006289">
    <property type="term" value="P:nucleotide-excision repair"/>
    <property type="evidence" value="ECO:0007669"/>
    <property type="project" value="InterPro"/>
</dbReference>
<keyword evidence="10" id="KW-0234">DNA repair</keyword>
<sequence length="925" mass="101968">MGVTGLWKLIDSAGKQITLESLEGKIFAVDASILLNQAVKGMKDQPNAHLHILFLRICKLLTYKIKPIFVFDGAAPILKKQTIAARQKRREEAAEKAQSVSDRLKRKAVQRLAIDGALGSVSAAKSAKRTDNDLFELPPLPESHDVEEAENKDNYYELPIHSMLYSGDIDIQQIDITSNEFKSLPLEYQHEILEEIKEHTKHDNKLLPTAAVDQADQFSSFQISKLVKRSKLSGEIESLRKQMLTELADSATDSQHGTLEANRVMSEDATHYLLIKQTPKTELPTVERDSLDSMQAIPSLTANTINKEGVGASECMKMALQDEMLLSDEEENMAAKMEQNHRAREINITITKPVVPENLKKTQNTAVNSQVVSVSDTSSDSNNEDDESDQSTNIKFTIGQKISKEKSHVNSQVLQENAAIAANEDDRNSPQRTVLRETSSSSLPVLKGELPVTESLKESIELHENSKDLVSTIMPTDDSGGNSSSTADVVTPNSNSAYKSLLVKLDAEDDDSDSSDDDLVQVKSNLGAPSEANPVISGLADEILETENTLGAVADEVATNQYYLNLDLQKQRTLSQAITQQMIDEAVELLRLFGIPFVMSPCEAEAQCAKLEELGLCDGTITDDSDVWLFGGSYVLKNFFQQDRYVTSFTSKDIYRCFGLDREKLIALALVCGSDYTNGILGAGPVTAVEIISEFGRNKGGIFALKMFKEWVDSLKANGGNLPASSSNSTLRTMLSRHMNSIPETFPNHVVVDAYLKPRVDESSERFAWDRPDLDLLRQFAHRTLNWSPEKVDNLVCPVIKKLNSSESQFKLTKFLNLSTSINKSSEFQSKRLKAAISKLISNESSESAVADASDGLKASRQQKTANRQQSKLLPKVNACKSQRGNVKSKRGGKAGAKRKNYAPPSVNISLVKNEVHLSESDSSD</sequence>
<dbReference type="InterPro" id="IPR006086">
    <property type="entry name" value="XPG-I_dom"/>
</dbReference>
<dbReference type="InterPro" id="IPR036279">
    <property type="entry name" value="5-3_exonuclease_C_sf"/>
</dbReference>
<evidence type="ECO:0000313" key="17">
    <source>
        <dbReference type="Proteomes" id="UP000593567"/>
    </source>
</evidence>
<feature type="domain" description="XPG-I" evidence="14">
    <location>
        <begin position="591"/>
        <end position="660"/>
    </location>
</feature>
<proteinExistence type="inferred from homology"/>
<dbReference type="InterPro" id="IPR029060">
    <property type="entry name" value="PIN-like_dom_sf"/>
</dbReference>
<evidence type="ECO:0000256" key="11">
    <source>
        <dbReference type="ARBA" id="ARBA00023242"/>
    </source>
</evidence>
<name>A0A7J7IZH0_BUGNE</name>
<evidence type="ECO:0000256" key="8">
    <source>
        <dbReference type="ARBA" id="ARBA00022801"/>
    </source>
</evidence>
<dbReference type="OrthoDB" id="2959108at2759"/>
<dbReference type="InterPro" id="IPR006085">
    <property type="entry name" value="XPG_DNA_repair_N"/>
</dbReference>
<evidence type="ECO:0000256" key="4">
    <source>
        <dbReference type="ARBA" id="ARBA00022722"/>
    </source>
</evidence>
<evidence type="ECO:0000256" key="1">
    <source>
        <dbReference type="ARBA" id="ARBA00001946"/>
    </source>
</evidence>
<evidence type="ECO:0000313" key="16">
    <source>
        <dbReference type="EMBL" id="KAF6018794.1"/>
    </source>
</evidence>
<comment type="similarity">
    <text evidence="3">Belongs to the XPG/RAD2 endonuclease family. XPG subfamily.</text>
</comment>
<comment type="similarity">
    <text evidence="12">Belongs to the XPG/RAD2 endonuclease family. GEN subfamily.</text>
</comment>
<accession>A0A7J7IZH0</accession>
<keyword evidence="9" id="KW-0460">Magnesium</keyword>
<dbReference type="GO" id="GO:0046872">
    <property type="term" value="F:metal ion binding"/>
    <property type="evidence" value="ECO:0007669"/>
    <property type="project" value="UniProtKB-KW"/>
</dbReference>
<dbReference type="SMART" id="SM00485">
    <property type="entry name" value="XPGN"/>
    <property type="match status" value="1"/>
</dbReference>
<dbReference type="GO" id="GO:0017108">
    <property type="term" value="F:5'-flap endonuclease activity"/>
    <property type="evidence" value="ECO:0007669"/>
    <property type="project" value="UniProtKB-ARBA"/>
</dbReference>
<keyword evidence="7" id="KW-0227">DNA damage</keyword>
<dbReference type="Gene3D" id="1.10.150.20">
    <property type="entry name" value="5' to 3' exonuclease, C-terminal subdomain"/>
    <property type="match status" value="1"/>
</dbReference>
<dbReference type="InterPro" id="IPR001044">
    <property type="entry name" value="XPG/Rad2_eukaryotes"/>
</dbReference>
<evidence type="ECO:0000256" key="2">
    <source>
        <dbReference type="ARBA" id="ARBA00004123"/>
    </source>
</evidence>
<dbReference type="PRINTS" id="PR00853">
    <property type="entry name" value="XPGRADSUPER"/>
</dbReference>
<keyword evidence="5" id="KW-0479">Metal-binding</keyword>
<dbReference type="InterPro" id="IPR019974">
    <property type="entry name" value="XPG_CS"/>
</dbReference>
<keyword evidence="6" id="KW-0255">Endonuclease</keyword>
<dbReference type="FunFam" id="1.10.150.20:FF:000030">
    <property type="entry name" value="Flap endonuclease GEN-like 1"/>
    <property type="match status" value="1"/>
</dbReference>
<evidence type="ECO:0000256" key="13">
    <source>
        <dbReference type="SAM" id="MobiDB-lite"/>
    </source>
</evidence>
<evidence type="ECO:0000256" key="12">
    <source>
        <dbReference type="ARBA" id="ARBA00038112"/>
    </source>
</evidence>
<feature type="region of interest" description="Disordered" evidence="13">
    <location>
        <begin position="852"/>
        <end position="908"/>
    </location>
</feature>
<feature type="domain" description="XPG N-terminal" evidence="15">
    <location>
        <begin position="1"/>
        <end position="93"/>
    </location>
</feature>
<feature type="compositionally biased region" description="Polar residues" evidence="13">
    <location>
        <begin position="860"/>
        <end position="872"/>
    </location>
</feature>
<dbReference type="PANTHER" id="PTHR16171">
    <property type="entry name" value="DNA REPAIR PROTEIN COMPLEMENTING XP-G CELLS-RELATED"/>
    <property type="match status" value="1"/>
</dbReference>
<dbReference type="CDD" id="cd09868">
    <property type="entry name" value="PIN_XPG_RAD2"/>
    <property type="match status" value="2"/>
</dbReference>
<dbReference type="EMBL" id="VXIV02003275">
    <property type="protein sequence ID" value="KAF6018794.1"/>
    <property type="molecule type" value="Genomic_DNA"/>
</dbReference>
<feature type="compositionally biased region" description="Low complexity" evidence="13">
    <location>
        <begin position="371"/>
        <end position="381"/>
    </location>
</feature>
<dbReference type="GO" id="GO:0003697">
    <property type="term" value="F:single-stranded DNA binding"/>
    <property type="evidence" value="ECO:0007669"/>
    <property type="project" value="InterPro"/>
</dbReference>
<comment type="cofactor">
    <cofactor evidence="1">
        <name>Mg(2+)</name>
        <dbReference type="ChEBI" id="CHEBI:18420"/>
    </cofactor>
</comment>
<keyword evidence="4" id="KW-0540">Nuclease</keyword>
<dbReference type="SMART" id="SM00484">
    <property type="entry name" value="XPGI"/>
    <property type="match status" value="1"/>
</dbReference>
<feature type="compositionally biased region" description="Polar residues" evidence="13">
    <location>
        <begin position="430"/>
        <end position="440"/>
    </location>
</feature>
<dbReference type="GO" id="GO:0000400">
    <property type="term" value="F:four-way junction DNA binding"/>
    <property type="evidence" value="ECO:0007669"/>
    <property type="project" value="UniProtKB-ARBA"/>
</dbReference>
<evidence type="ECO:0000256" key="6">
    <source>
        <dbReference type="ARBA" id="ARBA00022759"/>
    </source>
</evidence>
<organism evidence="16 17">
    <name type="scientific">Bugula neritina</name>
    <name type="common">Brown bryozoan</name>
    <name type="synonym">Sertularia neritina</name>
    <dbReference type="NCBI Taxonomy" id="10212"/>
    <lineage>
        <taxon>Eukaryota</taxon>
        <taxon>Metazoa</taxon>
        <taxon>Spiralia</taxon>
        <taxon>Lophotrochozoa</taxon>
        <taxon>Bryozoa</taxon>
        <taxon>Gymnolaemata</taxon>
        <taxon>Cheilostomatida</taxon>
        <taxon>Flustrina</taxon>
        <taxon>Buguloidea</taxon>
        <taxon>Bugulidae</taxon>
        <taxon>Bugula</taxon>
    </lineage>
</organism>
<dbReference type="PANTHER" id="PTHR16171:SF7">
    <property type="entry name" value="DNA REPAIR PROTEIN RAD2"/>
    <property type="match status" value="1"/>
</dbReference>
<dbReference type="Proteomes" id="UP000593567">
    <property type="component" value="Unassembled WGS sequence"/>
</dbReference>
<gene>
    <name evidence="16" type="ORF">EB796_022897</name>
</gene>
<feature type="compositionally biased region" description="Polar residues" evidence="13">
    <location>
        <begin position="479"/>
        <end position="491"/>
    </location>
</feature>
<evidence type="ECO:0000256" key="10">
    <source>
        <dbReference type="ARBA" id="ARBA00023204"/>
    </source>
</evidence>
<dbReference type="SUPFAM" id="SSF88723">
    <property type="entry name" value="PIN domain-like"/>
    <property type="match status" value="1"/>
</dbReference>
<evidence type="ECO:0000259" key="15">
    <source>
        <dbReference type="SMART" id="SM00485"/>
    </source>
</evidence>
<evidence type="ECO:0000256" key="5">
    <source>
        <dbReference type="ARBA" id="ARBA00022723"/>
    </source>
</evidence>
<feature type="region of interest" description="Disordered" evidence="13">
    <location>
        <begin position="472"/>
        <end position="491"/>
    </location>
</feature>
<keyword evidence="8" id="KW-0378">Hydrolase</keyword>
<dbReference type="Pfam" id="PF00867">
    <property type="entry name" value="XPG_I"/>
    <property type="match status" value="1"/>
</dbReference>
<dbReference type="InterPro" id="IPR006084">
    <property type="entry name" value="XPG/Rad2"/>
</dbReference>
<evidence type="ECO:0000256" key="3">
    <source>
        <dbReference type="ARBA" id="ARBA00005283"/>
    </source>
</evidence>
<keyword evidence="11" id="KW-0539">Nucleus</keyword>